<keyword evidence="7" id="KW-1185">Reference proteome</keyword>
<dbReference type="Pfam" id="PF03992">
    <property type="entry name" value="ABM"/>
    <property type="match status" value="1"/>
</dbReference>
<dbReference type="InterPro" id="IPR007138">
    <property type="entry name" value="ABM_dom"/>
</dbReference>
<evidence type="ECO:0000256" key="3">
    <source>
        <dbReference type="ARBA" id="ARBA00022723"/>
    </source>
</evidence>
<dbReference type="Gene3D" id="3.30.70.100">
    <property type="match status" value="1"/>
</dbReference>
<dbReference type="SUPFAM" id="SSF46458">
    <property type="entry name" value="Globin-like"/>
    <property type="match status" value="1"/>
</dbReference>
<organism evidence="6 7">
    <name type="scientific">Amycolatopsis albispora</name>
    <dbReference type="NCBI Taxonomy" id="1804986"/>
    <lineage>
        <taxon>Bacteria</taxon>
        <taxon>Bacillati</taxon>
        <taxon>Actinomycetota</taxon>
        <taxon>Actinomycetes</taxon>
        <taxon>Pseudonocardiales</taxon>
        <taxon>Pseudonocardiaceae</taxon>
        <taxon>Amycolatopsis</taxon>
    </lineage>
</organism>
<dbReference type="InterPro" id="IPR001486">
    <property type="entry name" value="Hemoglobin_trunc"/>
</dbReference>
<proteinExistence type="predicted"/>
<evidence type="ECO:0000259" key="5">
    <source>
        <dbReference type="PROSITE" id="PS51725"/>
    </source>
</evidence>
<name>A0A344LH15_9PSEU</name>
<dbReference type="InterPro" id="IPR012292">
    <property type="entry name" value="Globin/Proto"/>
</dbReference>
<keyword evidence="2" id="KW-0349">Heme</keyword>
<dbReference type="InterPro" id="IPR011008">
    <property type="entry name" value="Dimeric_a/b-barrel"/>
</dbReference>
<dbReference type="GO" id="GO:0019825">
    <property type="term" value="F:oxygen binding"/>
    <property type="evidence" value="ECO:0007669"/>
    <property type="project" value="InterPro"/>
</dbReference>
<dbReference type="KEGG" id="aab:A4R43_36855"/>
<dbReference type="Gene3D" id="1.10.490.10">
    <property type="entry name" value="Globins"/>
    <property type="match status" value="1"/>
</dbReference>
<reference evidence="6 7" key="1">
    <citation type="submission" date="2016-04" db="EMBL/GenBank/DDBJ databases">
        <title>Complete genome sequence and analysis of deep-sea sediment isolate, Amycolatopsis sp. WP1.</title>
        <authorList>
            <person name="Wang H."/>
            <person name="Chen S."/>
            <person name="Wu Q."/>
        </authorList>
    </citation>
    <scope>NUCLEOTIDE SEQUENCE [LARGE SCALE GENOMIC DNA]</scope>
    <source>
        <strain evidence="6 7">WP1</strain>
    </source>
</reference>
<dbReference type="Pfam" id="PF01152">
    <property type="entry name" value="Bac_globin"/>
    <property type="match status" value="1"/>
</dbReference>
<dbReference type="AlphaFoldDB" id="A0A344LH15"/>
<dbReference type="GO" id="GO:0004497">
    <property type="term" value="F:monooxygenase activity"/>
    <property type="evidence" value="ECO:0007669"/>
    <property type="project" value="UniProtKB-KW"/>
</dbReference>
<evidence type="ECO:0000313" key="7">
    <source>
        <dbReference type="Proteomes" id="UP000250434"/>
    </source>
</evidence>
<gene>
    <name evidence="6" type="ORF">A4R43_36855</name>
</gene>
<evidence type="ECO:0000256" key="2">
    <source>
        <dbReference type="ARBA" id="ARBA00022617"/>
    </source>
</evidence>
<dbReference type="GO" id="GO:0020037">
    <property type="term" value="F:heme binding"/>
    <property type="evidence" value="ECO:0007669"/>
    <property type="project" value="InterPro"/>
</dbReference>
<dbReference type="SUPFAM" id="SSF54909">
    <property type="entry name" value="Dimeric alpha+beta barrel"/>
    <property type="match status" value="1"/>
</dbReference>
<evidence type="ECO:0000256" key="4">
    <source>
        <dbReference type="ARBA" id="ARBA00023004"/>
    </source>
</evidence>
<protein>
    <submittedName>
        <fullName evidence="6">Antibiotic biosynthesis monooxygenase</fullName>
    </submittedName>
</protein>
<dbReference type="CDD" id="cd14775">
    <property type="entry name" value="TrHb2_O-like"/>
    <property type="match status" value="1"/>
</dbReference>
<feature type="domain" description="ABM" evidence="5">
    <location>
        <begin position="2"/>
        <end position="92"/>
    </location>
</feature>
<accession>A0A344LH15</accession>
<keyword evidence="4" id="KW-0408">Iron</keyword>
<keyword evidence="1" id="KW-0813">Transport</keyword>
<evidence type="ECO:0000313" key="6">
    <source>
        <dbReference type="EMBL" id="AXB47339.1"/>
    </source>
</evidence>
<dbReference type="PROSITE" id="PS51725">
    <property type="entry name" value="ABM"/>
    <property type="match status" value="1"/>
</dbReference>
<keyword evidence="6" id="KW-0503">Monooxygenase</keyword>
<dbReference type="Proteomes" id="UP000250434">
    <property type="component" value="Chromosome"/>
</dbReference>
<dbReference type="OrthoDB" id="9798157at2"/>
<keyword evidence="3" id="KW-0479">Metal-binding</keyword>
<dbReference type="EMBL" id="CP015163">
    <property type="protein sequence ID" value="AXB47339.1"/>
    <property type="molecule type" value="Genomic_DNA"/>
</dbReference>
<dbReference type="GO" id="GO:0046872">
    <property type="term" value="F:metal ion binding"/>
    <property type="evidence" value="ECO:0007669"/>
    <property type="project" value="UniProtKB-KW"/>
</dbReference>
<evidence type="ECO:0000256" key="1">
    <source>
        <dbReference type="ARBA" id="ARBA00022448"/>
    </source>
</evidence>
<keyword evidence="6" id="KW-0560">Oxidoreductase</keyword>
<dbReference type="InterPro" id="IPR009050">
    <property type="entry name" value="Globin-like_sf"/>
</dbReference>
<dbReference type="RefSeq" id="WP_113696396.1">
    <property type="nucleotide sequence ID" value="NZ_CP015163.1"/>
</dbReference>
<sequence>MIVEYIRYRVPAERRTAFEAAYRRAAGPLSRAPQCVDYELTRCTEDAENYVLRIRWTSTRDHLEGFRGSELFGEFLAEIRDYVPDIQEMRHYEQIGVEGDGAATPTLYEWAGGAEALDRLFTAFYRRVPQDDVLAPVFADMHPDHAKHVATWLSEVFGGPPAYAGGHARMVGRHLGRALTEPQRRRWVALLMDTADEVGLPADPEFRSAFAAYLEWGSRMALLLSQPGADPKLDEPMPRWGWGAVRPWQPA</sequence>